<keyword evidence="3" id="KW-1185">Reference proteome</keyword>
<dbReference type="Proteomes" id="UP000271374">
    <property type="component" value="Unassembled WGS sequence"/>
</dbReference>
<gene>
    <name evidence="2" type="ORF">EKG37_02315</name>
</gene>
<comment type="caution">
    <text evidence="2">The sequence shown here is derived from an EMBL/GenBank/DDBJ whole genome shotgun (WGS) entry which is preliminary data.</text>
</comment>
<dbReference type="AlphaFoldDB" id="A0A3S0KR57"/>
<evidence type="ECO:0000313" key="3">
    <source>
        <dbReference type="Proteomes" id="UP000271374"/>
    </source>
</evidence>
<proteinExistence type="predicted"/>
<sequence length="358" mass="42839">MKKKILYMMHVDWGWIKQRPHFIAEKLDEVFEVWVFYLMTRNRKVMTDNPTTIRKSPIVTFPLKRIQFFNELSIFLQKILFSMIIKVYNPEYIWITYPALYNYLPKSKNKQYKIIYDCMDDVLGFNNISRIKKELELSEKQLLRDADIVFVSSENLQKTIIQRGCAEEKTLLVRNGYNGEIIIPELDDKRTQINQPFKIGYVGTISDWVDFDTILKSLESFNNIEYHFFGPIDCEVPKHSKIHFHGSVKHSDLYERVKNCDCLIMPFMINNLILSVDPVKLYEYVNFNKNIITVYYKEIERFGDFVHFYQTDDEYVAIISHLLNNNEIKYSNEQRMEFLTNNTWEKRANTISNRILKK</sequence>
<keyword evidence="1 2" id="KW-0808">Transferase</keyword>
<dbReference type="PANTHER" id="PTHR46401">
    <property type="entry name" value="GLYCOSYLTRANSFERASE WBBK-RELATED"/>
    <property type="match status" value="1"/>
</dbReference>
<dbReference type="GO" id="GO:0009103">
    <property type="term" value="P:lipopolysaccharide biosynthetic process"/>
    <property type="evidence" value="ECO:0007669"/>
    <property type="project" value="TreeGrafter"/>
</dbReference>
<dbReference type="RefSeq" id="WP_126405729.1">
    <property type="nucleotide sequence ID" value="NZ_RXNT01000001.1"/>
</dbReference>
<organism evidence="2 3">
    <name type="scientific">Bacillus yapensis</name>
    <dbReference type="NCBI Taxonomy" id="2492960"/>
    <lineage>
        <taxon>Bacteria</taxon>
        <taxon>Bacillati</taxon>
        <taxon>Bacillota</taxon>
        <taxon>Bacilli</taxon>
        <taxon>Bacillales</taxon>
        <taxon>Bacillaceae</taxon>
        <taxon>Bacillus</taxon>
    </lineage>
</organism>
<dbReference type="GO" id="GO:0016757">
    <property type="term" value="F:glycosyltransferase activity"/>
    <property type="evidence" value="ECO:0007669"/>
    <property type="project" value="TreeGrafter"/>
</dbReference>
<name>A0A3S0KR57_9BACI</name>
<accession>A0A3S0KR57</accession>
<protein>
    <submittedName>
        <fullName evidence="2">Glycosyltransferase</fullName>
    </submittedName>
</protein>
<dbReference type="SUPFAM" id="SSF53756">
    <property type="entry name" value="UDP-Glycosyltransferase/glycogen phosphorylase"/>
    <property type="match status" value="1"/>
</dbReference>
<reference evidence="2 3" key="1">
    <citation type="submission" date="2018-12" db="EMBL/GenBank/DDBJ databases">
        <title>Bacillus yapensis draft genome sequence.</title>
        <authorList>
            <person name="Yu L."/>
            <person name="Xu X."/>
            <person name="Tang X."/>
        </authorList>
    </citation>
    <scope>NUCLEOTIDE SEQUENCE [LARGE SCALE GENOMIC DNA]</scope>
    <source>
        <strain evidence="2 3">XXST-01</strain>
    </source>
</reference>
<evidence type="ECO:0000256" key="1">
    <source>
        <dbReference type="ARBA" id="ARBA00022679"/>
    </source>
</evidence>
<dbReference type="Gene3D" id="3.40.50.2000">
    <property type="entry name" value="Glycogen Phosphorylase B"/>
    <property type="match status" value="2"/>
</dbReference>
<dbReference type="EMBL" id="RXNT01000001">
    <property type="protein sequence ID" value="RTR36410.1"/>
    <property type="molecule type" value="Genomic_DNA"/>
</dbReference>
<dbReference type="PANTHER" id="PTHR46401:SF2">
    <property type="entry name" value="GLYCOSYLTRANSFERASE WBBK-RELATED"/>
    <property type="match status" value="1"/>
</dbReference>
<dbReference type="OrthoDB" id="9816564at2"/>
<evidence type="ECO:0000313" key="2">
    <source>
        <dbReference type="EMBL" id="RTR36410.1"/>
    </source>
</evidence>